<accession>A0A0A9A2B3</accession>
<reference evidence="1" key="1">
    <citation type="submission" date="2014-09" db="EMBL/GenBank/DDBJ databases">
        <authorList>
            <person name="Magalhaes I.L.F."/>
            <person name="Oliveira U."/>
            <person name="Santos F.R."/>
            <person name="Vidigal T.H.D.A."/>
            <person name="Brescovit A.D."/>
            <person name="Santos A.J."/>
        </authorList>
    </citation>
    <scope>NUCLEOTIDE SEQUENCE</scope>
    <source>
        <tissue evidence="1">Shoot tissue taken approximately 20 cm above the soil surface</tissue>
    </source>
</reference>
<name>A0A0A9A2B3_ARUDO</name>
<sequence length="29" mass="3651">MHIDGEKFDSQIPKRLYLRTRSAYWRRVK</sequence>
<evidence type="ECO:0000313" key="1">
    <source>
        <dbReference type="EMBL" id="JAD45236.1"/>
    </source>
</evidence>
<dbReference type="AlphaFoldDB" id="A0A0A9A2B3"/>
<reference evidence="1" key="2">
    <citation type="journal article" date="2015" name="Data Brief">
        <title>Shoot transcriptome of the giant reed, Arundo donax.</title>
        <authorList>
            <person name="Barrero R.A."/>
            <person name="Guerrero F.D."/>
            <person name="Moolhuijzen P."/>
            <person name="Goolsby J.A."/>
            <person name="Tidwell J."/>
            <person name="Bellgard S.E."/>
            <person name="Bellgard M.I."/>
        </authorList>
    </citation>
    <scope>NUCLEOTIDE SEQUENCE</scope>
    <source>
        <tissue evidence="1">Shoot tissue taken approximately 20 cm above the soil surface</tissue>
    </source>
</reference>
<proteinExistence type="predicted"/>
<protein>
    <submittedName>
        <fullName evidence="1">Uncharacterized protein</fullName>
    </submittedName>
</protein>
<dbReference type="EMBL" id="GBRH01252659">
    <property type="protein sequence ID" value="JAD45236.1"/>
    <property type="molecule type" value="Transcribed_RNA"/>
</dbReference>
<organism evidence="1">
    <name type="scientific">Arundo donax</name>
    <name type="common">Giant reed</name>
    <name type="synonym">Donax arundinaceus</name>
    <dbReference type="NCBI Taxonomy" id="35708"/>
    <lineage>
        <taxon>Eukaryota</taxon>
        <taxon>Viridiplantae</taxon>
        <taxon>Streptophyta</taxon>
        <taxon>Embryophyta</taxon>
        <taxon>Tracheophyta</taxon>
        <taxon>Spermatophyta</taxon>
        <taxon>Magnoliopsida</taxon>
        <taxon>Liliopsida</taxon>
        <taxon>Poales</taxon>
        <taxon>Poaceae</taxon>
        <taxon>PACMAD clade</taxon>
        <taxon>Arundinoideae</taxon>
        <taxon>Arundineae</taxon>
        <taxon>Arundo</taxon>
    </lineage>
</organism>